<name>A0A6J4SHK5_9ACTN</name>
<accession>A0A6J4SHK5</accession>
<organism evidence="1">
    <name type="scientific">uncultured Solirubrobacterales bacterium</name>
    <dbReference type="NCBI Taxonomy" id="768556"/>
    <lineage>
        <taxon>Bacteria</taxon>
        <taxon>Bacillati</taxon>
        <taxon>Actinomycetota</taxon>
        <taxon>Thermoleophilia</taxon>
        <taxon>Solirubrobacterales</taxon>
        <taxon>environmental samples</taxon>
    </lineage>
</organism>
<proteinExistence type="predicted"/>
<evidence type="ECO:0000313" key="1">
    <source>
        <dbReference type="EMBL" id="CAA9493758.1"/>
    </source>
</evidence>
<dbReference type="EC" id="1.4.1.13" evidence="1"/>
<dbReference type="AlphaFoldDB" id="A0A6J4SHK5"/>
<keyword evidence="1" id="KW-0560">Oxidoreductase</keyword>
<reference evidence="1" key="1">
    <citation type="submission" date="2020-02" db="EMBL/GenBank/DDBJ databases">
        <authorList>
            <person name="Meier V. D."/>
        </authorList>
    </citation>
    <scope>NUCLEOTIDE SEQUENCE</scope>
    <source>
        <strain evidence="1">AVDCRST_MAG17</strain>
    </source>
</reference>
<protein>
    <submittedName>
        <fullName evidence="1">Glutamate synthase [NADPH] large chain</fullName>
        <ecNumber evidence="1">1.4.1.13</ecNumber>
    </submittedName>
</protein>
<dbReference type="GO" id="GO:0004355">
    <property type="term" value="F:glutamate synthase (NADPH) activity"/>
    <property type="evidence" value="ECO:0007669"/>
    <property type="project" value="UniProtKB-EC"/>
</dbReference>
<dbReference type="EMBL" id="CADCVV010000066">
    <property type="protein sequence ID" value="CAA9493758.1"/>
    <property type="molecule type" value="Genomic_DNA"/>
</dbReference>
<gene>
    <name evidence="1" type="ORF">AVDCRST_MAG17-937</name>
</gene>
<sequence length="169" mass="18581">MRRPTILSSDRLTIYLNDHLAGAAFGGELVRRALSENHGTDFAPFLRELAAEIEQDRRSAEALRVRLAVPRDRVKATGGWLAEKAGRLKLNDRFRGYSPLSRLLELEALAGGIQAKLSLWRSLRQLAAVDGRLQAAELDDLIARAESQLDRLATTHARAGRLALTSSSG</sequence>